<accession>A0ABN0F7R2</accession>
<dbReference type="EMBL" id="AKAU01000269">
    <property type="protein sequence ID" value="EIM94565.1"/>
    <property type="molecule type" value="Genomic_DNA"/>
</dbReference>
<reference evidence="1 2" key="1">
    <citation type="journal article" date="2012" name="J. Bacteriol.">
        <title>Draft Genome Sequence of the Soil Bacterium Burkholderia terrae Strain BS001, Which Interacts with Fungal Surface Structures.</title>
        <authorList>
            <person name="Nazir R."/>
            <person name="Hansen M.A."/>
            <person name="Sorensen S."/>
            <person name="van Elsas J.D."/>
        </authorList>
    </citation>
    <scope>NUCLEOTIDE SEQUENCE [LARGE SCALE GENOMIC DNA]</scope>
    <source>
        <strain evidence="1 2">BS001</strain>
    </source>
</reference>
<sequence>MATESIMLRNEVRLTIFDNLLDTNDVNDTEHNPVDSRIANDGCADVYGKLKNCYARFLVREKWDLR</sequence>
<organism evidence="1 2">
    <name type="scientific">Paraburkholderia hospita</name>
    <dbReference type="NCBI Taxonomy" id="169430"/>
    <lineage>
        <taxon>Bacteria</taxon>
        <taxon>Pseudomonadati</taxon>
        <taxon>Pseudomonadota</taxon>
        <taxon>Betaproteobacteria</taxon>
        <taxon>Burkholderiales</taxon>
        <taxon>Burkholderiaceae</taxon>
        <taxon>Paraburkholderia</taxon>
    </lineage>
</organism>
<keyword evidence="2" id="KW-1185">Reference proteome</keyword>
<comment type="caution">
    <text evidence="1">The sequence shown here is derived from an EMBL/GenBank/DDBJ whole genome shotgun (WGS) entry which is preliminary data.</text>
</comment>
<dbReference type="Proteomes" id="UP000004980">
    <property type="component" value="Unassembled WGS sequence"/>
</dbReference>
<gene>
    <name evidence="1" type="ORF">WQE_43584</name>
</gene>
<evidence type="ECO:0000313" key="2">
    <source>
        <dbReference type="Proteomes" id="UP000004980"/>
    </source>
</evidence>
<protein>
    <submittedName>
        <fullName evidence="1">Uncharacterized protein</fullName>
    </submittedName>
</protein>
<proteinExistence type="predicted"/>
<evidence type="ECO:0000313" key="1">
    <source>
        <dbReference type="EMBL" id="EIM94565.1"/>
    </source>
</evidence>
<name>A0ABN0F7R2_9BURK</name>